<proteinExistence type="predicted"/>
<dbReference type="Proteomes" id="UP001596220">
    <property type="component" value="Unassembled WGS sequence"/>
</dbReference>
<gene>
    <name evidence="1" type="ORF">ACFP3R_31195</name>
</gene>
<evidence type="ECO:0008006" key="3">
    <source>
        <dbReference type="Google" id="ProtNLM"/>
    </source>
</evidence>
<sequence length="640" mass="70722">MSDEDEVPDDLRLIPTHNHASGGAFQGVQAGVVTGGVHFGVTAEQELVVLRATEAELDDVRRHFEPTDRYASARRVLREHGVVVLAGPGTGRSYTARRLLVDIGADEVVEANPVRALGTFAGLETGTGYIWDVRGAAGDRFDRAEFERVSRLVRAAACHLVIVLDTPDQVPGGAREHVVRLTPPPAAGVARAELDRLCREDLDRAVATLEGEFALEVDAAPEKAVRAARLAVRVARGQLGCEEALRELREDVEHAVERHLAKQSDLQLALSFAVALLENQPYDEVMAQALLLDDALRRAQVGEDGFRRNPCFATSKGQLLDAVGAATAVRAHPVHPRLREETVHFTRQGWAGAVLRRLWREYPLAQEVLWGWMRARAMIRRFHEPVLRAVVTIVTEIPAHDPLRLVEDLARKQAADHQQLAAAVVARLEERYGELAENTVESWSRGTAYQQATVVWFSLGQASTRPLDDCLRRLEIIARSDKWTPRNAVVAAVLQLLRVEEHRTRVLDVVTAWTTNRRVAKVGLAVAMWATGYYPHDLAEELVVTHADRLAVLAGRALMDPETRDPALACLETLADEAWLKPASADRLLVLANLLAPESTWLGRRKAVAVFAAVHPAQQNTLRNALRVARRLRTRPERAG</sequence>
<accession>A0ABW1PE64</accession>
<organism evidence="1 2">
    <name type="scientific">Saccharothrix lopnurensis</name>
    <dbReference type="NCBI Taxonomy" id="1670621"/>
    <lineage>
        <taxon>Bacteria</taxon>
        <taxon>Bacillati</taxon>
        <taxon>Actinomycetota</taxon>
        <taxon>Actinomycetes</taxon>
        <taxon>Pseudonocardiales</taxon>
        <taxon>Pseudonocardiaceae</taxon>
        <taxon>Saccharothrix</taxon>
    </lineage>
</organism>
<keyword evidence="2" id="KW-1185">Reference proteome</keyword>
<protein>
    <recommendedName>
        <fullName evidence="3">HEAT repeat protein</fullName>
    </recommendedName>
</protein>
<reference evidence="2" key="1">
    <citation type="journal article" date="2019" name="Int. J. Syst. Evol. Microbiol.">
        <title>The Global Catalogue of Microorganisms (GCM) 10K type strain sequencing project: providing services to taxonomists for standard genome sequencing and annotation.</title>
        <authorList>
            <consortium name="The Broad Institute Genomics Platform"/>
            <consortium name="The Broad Institute Genome Sequencing Center for Infectious Disease"/>
            <person name="Wu L."/>
            <person name="Ma J."/>
        </authorList>
    </citation>
    <scope>NUCLEOTIDE SEQUENCE [LARGE SCALE GENOMIC DNA]</scope>
    <source>
        <strain evidence="2">CGMCC 4.7246</strain>
    </source>
</reference>
<dbReference type="EMBL" id="JBHSQO010000049">
    <property type="protein sequence ID" value="MFC6093758.1"/>
    <property type="molecule type" value="Genomic_DNA"/>
</dbReference>
<evidence type="ECO:0000313" key="2">
    <source>
        <dbReference type="Proteomes" id="UP001596220"/>
    </source>
</evidence>
<comment type="caution">
    <text evidence="1">The sequence shown here is derived from an EMBL/GenBank/DDBJ whole genome shotgun (WGS) entry which is preliminary data.</text>
</comment>
<evidence type="ECO:0000313" key="1">
    <source>
        <dbReference type="EMBL" id="MFC6093758.1"/>
    </source>
</evidence>
<name>A0ABW1PE64_9PSEU</name>
<dbReference type="RefSeq" id="WP_380641272.1">
    <property type="nucleotide sequence ID" value="NZ_JBHSQO010000049.1"/>
</dbReference>